<dbReference type="InterPro" id="IPR049492">
    <property type="entry name" value="BD-FAE-like_dom"/>
</dbReference>
<name>A0ABY5MMB4_9HYPH</name>
<keyword evidence="1 4" id="KW-0378">Hydrolase</keyword>
<dbReference type="InterPro" id="IPR029058">
    <property type="entry name" value="AB_hydrolase_fold"/>
</dbReference>
<dbReference type="EC" id="3.1.1.1" evidence="4"/>
<dbReference type="Pfam" id="PF20434">
    <property type="entry name" value="BD-FAE"/>
    <property type="match status" value="1"/>
</dbReference>
<accession>A0ABY5MMB4</accession>
<evidence type="ECO:0000256" key="2">
    <source>
        <dbReference type="SAM" id="SignalP"/>
    </source>
</evidence>
<evidence type="ECO:0000256" key="1">
    <source>
        <dbReference type="ARBA" id="ARBA00022801"/>
    </source>
</evidence>
<keyword evidence="5" id="KW-1185">Reference proteome</keyword>
<dbReference type="SUPFAM" id="SSF53474">
    <property type="entry name" value="alpha/beta-Hydrolases"/>
    <property type="match status" value="1"/>
</dbReference>
<gene>
    <name evidence="4" type="primary">nlhH_2</name>
    <name evidence="4" type="ORF">NTH_03605</name>
</gene>
<dbReference type="GO" id="GO:0106435">
    <property type="term" value="F:carboxylesterase activity"/>
    <property type="evidence" value="ECO:0007669"/>
    <property type="project" value="UniProtKB-EC"/>
</dbReference>
<sequence>MHFAVSARPYRLFTLCLLTLLTAAVAMTGGPARAGALHDGLSYGGGLALDIHQPGEGVTRASAGLNLFAFVGSRPKPVVIYAHGGGWVKGSRKKVYSLPEWLNSKGYLLVSIDYRKVPATTIDGQANDLARAVAWVRTNIRNYGGDPSRIVLMGHSAGAHLVALAAARGMVGNVRGVIPNDVQAYDMVAYAGMRGSLGYPYINAFGSNPDDWVRWSPVTYARRGSGFPPHLFLHSGSNGERRRALTNGYANLLRARGARVAVFDGRRYTHGSIARKLGQPGDPATLAIERFLEQVTR</sequence>
<dbReference type="Proteomes" id="UP001342418">
    <property type="component" value="Chromosome"/>
</dbReference>
<evidence type="ECO:0000259" key="3">
    <source>
        <dbReference type="Pfam" id="PF20434"/>
    </source>
</evidence>
<dbReference type="PANTHER" id="PTHR48081">
    <property type="entry name" value="AB HYDROLASE SUPERFAMILY PROTEIN C4A8.06C"/>
    <property type="match status" value="1"/>
</dbReference>
<organism evidence="4 5">
    <name type="scientific">Nitratireductor thuwali</name>
    <dbReference type="NCBI Taxonomy" id="2267699"/>
    <lineage>
        <taxon>Bacteria</taxon>
        <taxon>Pseudomonadati</taxon>
        <taxon>Pseudomonadota</taxon>
        <taxon>Alphaproteobacteria</taxon>
        <taxon>Hyphomicrobiales</taxon>
        <taxon>Phyllobacteriaceae</taxon>
        <taxon>Nitratireductor</taxon>
    </lineage>
</organism>
<proteinExistence type="predicted"/>
<dbReference type="Gene3D" id="3.40.50.1820">
    <property type="entry name" value="alpha/beta hydrolase"/>
    <property type="match status" value="1"/>
</dbReference>
<evidence type="ECO:0000313" key="5">
    <source>
        <dbReference type="Proteomes" id="UP001342418"/>
    </source>
</evidence>
<dbReference type="EMBL" id="CP030941">
    <property type="protein sequence ID" value="UUP19115.1"/>
    <property type="molecule type" value="Genomic_DNA"/>
</dbReference>
<protein>
    <submittedName>
        <fullName evidence="4">Carboxylesterase NlhH</fullName>
        <ecNumber evidence="4">3.1.1.1</ecNumber>
    </submittedName>
</protein>
<evidence type="ECO:0000313" key="4">
    <source>
        <dbReference type="EMBL" id="UUP19115.1"/>
    </source>
</evidence>
<keyword evidence="2" id="KW-0732">Signal</keyword>
<reference evidence="4 5" key="1">
    <citation type="submission" date="2018-07" db="EMBL/GenBank/DDBJ databases">
        <title>Genome sequence of Nitratireductor thuwali#1536.</title>
        <authorList>
            <person name="Michoud G."/>
            <person name="Merlino G."/>
            <person name="Sefrji F.O."/>
            <person name="Daffonchio D."/>
        </authorList>
    </citation>
    <scope>NUCLEOTIDE SEQUENCE [LARGE SCALE GENOMIC DNA]</scope>
    <source>
        <strain evidence="5">Nit1536</strain>
    </source>
</reference>
<feature type="chain" id="PRO_5045465105" evidence="2">
    <location>
        <begin position="27"/>
        <end position="297"/>
    </location>
</feature>
<feature type="signal peptide" evidence="2">
    <location>
        <begin position="1"/>
        <end position="26"/>
    </location>
</feature>
<dbReference type="InterPro" id="IPR050300">
    <property type="entry name" value="GDXG_lipolytic_enzyme"/>
</dbReference>
<dbReference type="PANTHER" id="PTHR48081:SF33">
    <property type="entry name" value="KYNURENINE FORMAMIDASE"/>
    <property type="match status" value="1"/>
</dbReference>
<feature type="domain" description="BD-FAE-like" evidence="3">
    <location>
        <begin position="73"/>
        <end position="170"/>
    </location>
</feature>